<dbReference type="Pfam" id="PF00285">
    <property type="entry name" value="Citrate_synt"/>
    <property type="match status" value="1"/>
</dbReference>
<comment type="caution">
    <text evidence="4">The sequence shown here is derived from an EMBL/GenBank/DDBJ whole genome shotgun (WGS) entry which is preliminary data.</text>
</comment>
<dbReference type="InterPro" id="IPR019810">
    <property type="entry name" value="Citrate_synthase_AS"/>
</dbReference>
<keyword evidence="2 3" id="KW-0808">Transferase</keyword>
<dbReference type="AlphaFoldDB" id="A0AAN4YC11"/>
<dbReference type="SUPFAM" id="SSF48256">
    <property type="entry name" value="Citrate synthase"/>
    <property type="match status" value="1"/>
</dbReference>
<dbReference type="PROSITE" id="PS00480">
    <property type="entry name" value="CITRATE_SYNTHASE"/>
    <property type="match status" value="1"/>
</dbReference>
<dbReference type="InterPro" id="IPR036969">
    <property type="entry name" value="Citrate_synthase_sf"/>
</dbReference>
<comment type="similarity">
    <text evidence="1 3">Belongs to the citrate synthase family.</text>
</comment>
<dbReference type="PANTHER" id="PTHR42871:SF1">
    <property type="entry name" value="CITRATE SYNTHASE"/>
    <property type="match status" value="1"/>
</dbReference>
<name>A0AAN4YC11_ASPOZ</name>
<evidence type="ECO:0000256" key="3">
    <source>
        <dbReference type="RuleBase" id="RU000441"/>
    </source>
</evidence>
<dbReference type="InterPro" id="IPR016143">
    <property type="entry name" value="Citrate_synth-like_sm_a-sub"/>
</dbReference>
<evidence type="ECO:0000313" key="5">
    <source>
        <dbReference type="Proteomes" id="UP001165205"/>
    </source>
</evidence>
<dbReference type="Gene3D" id="1.10.580.10">
    <property type="entry name" value="Citrate Synthase, domain 1"/>
    <property type="match status" value="1"/>
</dbReference>
<reference evidence="4" key="1">
    <citation type="submission" date="2023-04" db="EMBL/GenBank/DDBJ databases">
        <title>Aspergillus oryzae NBRC 4228.</title>
        <authorList>
            <person name="Ichikawa N."/>
            <person name="Sato H."/>
            <person name="Tonouchi N."/>
        </authorList>
    </citation>
    <scope>NUCLEOTIDE SEQUENCE</scope>
    <source>
        <strain evidence="4">NBRC 4228</strain>
    </source>
</reference>
<accession>A0AAN4YC11</accession>
<gene>
    <name evidence="4" type="ORF">Aory04_000257300</name>
</gene>
<dbReference type="EMBL" id="BSYA01000019">
    <property type="protein sequence ID" value="GMG25557.1"/>
    <property type="molecule type" value="Genomic_DNA"/>
</dbReference>
<evidence type="ECO:0000256" key="1">
    <source>
        <dbReference type="ARBA" id="ARBA00010566"/>
    </source>
</evidence>
<dbReference type="InterPro" id="IPR002020">
    <property type="entry name" value="Citrate_synthase"/>
</dbReference>
<dbReference type="Gene3D" id="1.10.230.10">
    <property type="entry name" value="Cytochrome P450-Terp, domain 2"/>
    <property type="match status" value="1"/>
</dbReference>
<proteinExistence type="inferred from homology"/>
<dbReference type="Proteomes" id="UP001165205">
    <property type="component" value="Unassembled WGS sequence"/>
</dbReference>
<dbReference type="InterPro" id="IPR016142">
    <property type="entry name" value="Citrate_synth-like_lrg_a-sub"/>
</dbReference>
<evidence type="ECO:0000313" key="4">
    <source>
        <dbReference type="EMBL" id="GMG25557.1"/>
    </source>
</evidence>
<sequence>MANMSMLTAAAYCHHIGRDFTPPRVGLSYIENFLLMTGHVEAATGLPNPRYVNAIERLWVLIADHEMTCSTAALLQTASALPDVISCMVSAISALYGPLHGGAIEVAYKNIESIGSISNVPAKIARVKAGKERLYGYGHRVYRVTDPRFVFIREILNELSEEVEKDPLLKVAFEVDRVASEDEYFTSRNLRPNADLFAAFVYKALYVPFPVISGL</sequence>
<organism evidence="4 5">
    <name type="scientific">Aspergillus oryzae</name>
    <name type="common">Yellow koji mold</name>
    <dbReference type="NCBI Taxonomy" id="5062"/>
    <lineage>
        <taxon>Eukaryota</taxon>
        <taxon>Fungi</taxon>
        <taxon>Dikarya</taxon>
        <taxon>Ascomycota</taxon>
        <taxon>Pezizomycotina</taxon>
        <taxon>Eurotiomycetes</taxon>
        <taxon>Eurotiomycetidae</taxon>
        <taxon>Eurotiales</taxon>
        <taxon>Aspergillaceae</taxon>
        <taxon>Aspergillus</taxon>
        <taxon>Aspergillus subgen. Circumdati</taxon>
    </lineage>
</organism>
<dbReference type="PRINTS" id="PR00143">
    <property type="entry name" value="CITRTSNTHASE"/>
</dbReference>
<dbReference type="PANTHER" id="PTHR42871">
    <property type="entry name" value="CITRATE SYNTHASE"/>
    <property type="match status" value="1"/>
</dbReference>
<dbReference type="GO" id="GO:0046912">
    <property type="term" value="F:acyltransferase activity, acyl groups converted into alkyl on transfer"/>
    <property type="evidence" value="ECO:0007669"/>
    <property type="project" value="InterPro"/>
</dbReference>
<evidence type="ECO:0000256" key="2">
    <source>
        <dbReference type="ARBA" id="ARBA00022679"/>
    </source>
</evidence>
<protein>
    <recommendedName>
        <fullName evidence="3">Citrate synthase</fullName>
    </recommendedName>
</protein>